<feature type="compositionally biased region" description="Basic and acidic residues" evidence="1">
    <location>
        <begin position="36"/>
        <end position="53"/>
    </location>
</feature>
<feature type="region of interest" description="Disordered" evidence="1">
    <location>
        <begin position="418"/>
        <end position="446"/>
    </location>
</feature>
<feature type="compositionally biased region" description="Basic and acidic residues" evidence="1">
    <location>
        <begin position="224"/>
        <end position="236"/>
    </location>
</feature>
<proteinExistence type="predicted"/>
<comment type="caution">
    <text evidence="2">The sequence shown here is derived from an EMBL/GenBank/DDBJ whole genome shotgun (WGS) entry which is preliminary data.</text>
</comment>
<feature type="compositionally biased region" description="Polar residues" evidence="1">
    <location>
        <begin position="213"/>
        <end position="223"/>
    </location>
</feature>
<keyword evidence="3" id="KW-1185">Reference proteome</keyword>
<dbReference type="Proteomes" id="UP001295684">
    <property type="component" value="Unassembled WGS sequence"/>
</dbReference>
<feature type="compositionally biased region" description="Basic and acidic residues" evidence="1">
    <location>
        <begin position="418"/>
        <end position="427"/>
    </location>
</feature>
<protein>
    <submittedName>
        <fullName evidence="2">Uncharacterized protein</fullName>
    </submittedName>
</protein>
<evidence type="ECO:0000256" key="1">
    <source>
        <dbReference type="SAM" id="MobiDB-lite"/>
    </source>
</evidence>
<name>A0AAD1U627_EUPCR</name>
<dbReference type="EMBL" id="CAMPGE010004222">
    <property type="protein sequence ID" value="CAI2363070.1"/>
    <property type="molecule type" value="Genomic_DNA"/>
</dbReference>
<gene>
    <name evidence="2" type="ORF">ECRASSUSDP1_LOCUS4400</name>
</gene>
<organism evidence="2 3">
    <name type="scientific">Euplotes crassus</name>
    <dbReference type="NCBI Taxonomy" id="5936"/>
    <lineage>
        <taxon>Eukaryota</taxon>
        <taxon>Sar</taxon>
        <taxon>Alveolata</taxon>
        <taxon>Ciliophora</taxon>
        <taxon>Intramacronucleata</taxon>
        <taxon>Spirotrichea</taxon>
        <taxon>Hypotrichia</taxon>
        <taxon>Euplotida</taxon>
        <taxon>Euplotidae</taxon>
        <taxon>Moneuplotes</taxon>
    </lineage>
</organism>
<reference evidence="2" key="1">
    <citation type="submission" date="2023-07" db="EMBL/GenBank/DDBJ databases">
        <authorList>
            <consortium name="AG Swart"/>
            <person name="Singh M."/>
            <person name="Singh A."/>
            <person name="Seah K."/>
            <person name="Emmerich C."/>
        </authorList>
    </citation>
    <scope>NUCLEOTIDE SEQUENCE</scope>
    <source>
        <strain evidence="2">DP1</strain>
    </source>
</reference>
<sequence length="446" mass="51300">MINPHMSFRPYSLNKGNNHFMKRQMYALKEAHSRLSQAKEKNRVQTPCKERSAKRNSMKYRKRKYDLITFQAASTRDDTNIYKNGVRESVNGNIQGYKKIHIFENIPAPETHFNIFRATPENSKPKEGQASRFRESEIGLNNKFTRALKKSITNERFKRKQVIRNNFEITSLKRLQEERNFNLALNKKEMNKIHSQINSKSLVAKRACNQNSSAPWSITSKSKLSPEADGKIRDGDSSNFGMKVKKENFKNISKSNVTSLSKYDPADTKIKITENDASSPQNQIPVKVIRKCTEESEYFGTDTQNTQKSSCKETPTQAKMLSPNLVQVKEGDGDSKCYSSQKGNPPNMKFIEIYKHNLQQVNALKSDRSDARLKEKTNDYDNNYIKTTYGIKFLKEKAENDLIPTDCSNKNNSAREYLKQRCQKAQDSDSEPVELPQIMASSPYHK</sequence>
<feature type="region of interest" description="Disordered" evidence="1">
    <location>
        <begin position="213"/>
        <end position="239"/>
    </location>
</feature>
<evidence type="ECO:0000313" key="2">
    <source>
        <dbReference type="EMBL" id="CAI2363070.1"/>
    </source>
</evidence>
<feature type="region of interest" description="Disordered" evidence="1">
    <location>
        <begin position="36"/>
        <end position="57"/>
    </location>
</feature>
<evidence type="ECO:0000313" key="3">
    <source>
        <dbReference type="Proteomes" id="UP001295684"/>
    </source>
</evidence>
<dbReference type="AlphaFoldDB" id="A0AAD1U627"/>
<accession>A0AAD1U627</accession>